<dbReference type="Pfam" id="PF00675">
    <property type="entry name" value="Peptidase_M16"/>
    <property type="match status" value="1"/>
</dbReference>
<dbReference type="InterPro" id="IPR007863">
    <property type="entry name" value="Peptidase_M16_C"/>
</dbReference>
<dbReference type="PANTHER" id="PTHR11851:SF49">
    <property type="entry name" value="MITOCHONDRIAL-PROCESSING PEPTIDASE SUBUNIT ALPHA"/>
    <property type="match status" value="1"/>
</dbReference>
<evidence type="ECO:0000256" key="1">
    <source>
        <dbReference type="ARBA" id="ARBA00007261"/>
    </source>
</evidence>
<accession>A0A923SLH2</accession>
<sequence>MVTIKKLNCGTTVIMEKSERVQSAALGIWVRAGASDEWDEVSGVSHFIEHMMFKGTKNRTAKQIAEDVDKIGGVFNAFTGKEATCYYIKTLSSNICRGAEILLDMLTGSKFDQEEMDRERQVICEEIKMVKDTPDDDVYDTISELVAGGNPLGRSILGTPESLAGIDRSRLVDYRDQMYARDSIVVAVAGNFDEEAIEAIFEDRLTSLRDKKPKKEIQLKPYQQSFNVKVRDIEQTHICLATPGIALDDPRYYAFVLLNSIFGGSMSSRLFQNIREQKGLAYSVCSMNLFSSYWGFFSIYAGVSPEKAEEALDAIHYELDTLRESGVTEEELAMAKEQMKSSYIFGLESVNSRMFSIGKNKLLLDRVYAEEEVLSSFDRVTREDIREVAEMIGDYSSYCGAAVTGRDFDLERIVKHGN</sequence>
<dbReference type="GO" id="GO:0004222">
    <property type="term" value="F:metalloendopeptidase activity"/>
    <property type="evidence" value="ECO:0007669"/>
    <property type="project" value="InterPro"/>
</dbReference>
<dbReference type="AlphaFoldDB" id="A0A923SLH2"/>
<keyword evidence="6" id="KW-1185">Reference proteome</keyword>
<organism evidence="5 6">
    <name type="scientific">Lentihominibacter faecis</name>
    <dbReference type="NCBI Taxonomy" id="2764712"/>
    <lineage>
        <taxon>Bacteria</taxon>
        <taxon>Bacillati</taxon>
        <taxon>Bacillota</taxon>
        <taxon>Clostridia</taxon>
        <taxon>Peptostreptococcales</taxon>
        <taxon>Anaerovoracaceae</taxon>
        <taxon>Lentihominibacter</taxon>
    </lineage>
</organism>
<feature type="domain" description="Peptidase M16 C-terminal" evidence="4">
    <location>
        <begin position="166"/>
        <end position="339"/>
    </location>
</feature>
<evidence type="ECO:0000313" key="6">
    <source>
        <dbReference type="Proteomes" id="UP000644115"/>
    </source>
</evidence>
<dbReference type="Pfam" id="PF05193">
    <property type="entry name" value="Peptidase_M16_C"/>
    <property type="match status" value="1"/>
</dbReference>
<dbReference type="InterPro" id="IPR050361">
    <property type="entry name" value="MPP/UQCRC_Complex"/>
</dbReference>
<proteinExistence type="inferred from homology"/>
<gene>
    <name evidence="5" type="ORF">H8876_04530</name>
</gene>
<dbReference type="InterPro" id="IPR011765">
    <property type="entry name" value="Pept_M16_N"/>
</dbReference>
<feature type="domain" description="Peptidase M16 N-terminal" evidence="3">
    <location>
        <begin position="13"/>
        <end position="159"/>
    </location>
</feature>
<dbReference type="InterPro" id="IPR011249">
    <property type="entry name" value="Metalloenz_LuxS/M16"/>
</dbReference>
<comment type="similarity">
    <text evidence="1 2">Belongs to the peptidase M16 family.</text>
</comment>
<dbReference type="GO" id="GO:0046872">
    <property type="term" value="F:metal ion binding"/>
    <property type="evidence" value="ECO:0007669"/>
    <property type="project" value="InterPro"/>
</dbReference>
<evidence type="ECO:0000259" key="4">
    <source>
        <dbReference type="Pfam" id="PF05193"/>
    </source>
</evidence>
<evidence type="ECO:0000313" key="5">
    <source>
        <dbReference type="EMBL" id="MBC5999259.1"/>
    </source>
</evidence>
<protein>
    <submittedName>
        <fullName evidence="5">Insulinase family protein</fullName>
    </submittedName>
</protein>
<dbReference type="PANTHER" id="PTHR11851">
    <property type="entry name" value="METALLOPROTEASE"/>
    <property type="match status" value="1"/>
</dbReference>
<dbReference type="PROSITE" id="PS00143">
    <property type="entry name" value="INSULINASE"/>
    <property type="match status" value="1"/>
</dbReference>
<evidence type="ECO:0000259" key="3">
    <source>
        <dbReference type="Pfam" id="PF00675"/>
    </source>
</evidence>
<evidence type="ECO:0000256" key="2">
    <source>
        <dbReference type="RuleBase" id="RU004447"/>
    </source>
</evidence>
<dbReference type="SUPFAM" id="SSF63411">
    <property type="entry name" value="LuxS/MPP-like metallohydrolase"/>
    <property type="match status" value="2"/>
</dbReference>
<dbReference type="GO" id="GO:0006508">
    <property type="term" value="P:proteolysis"/>
    <property type="evidence" value="ECO:0007669"/>
    <property type="project" value="InterPro"/>
</dbReference>
<dbReference type="InterPro" id="IPR001431">
    <property type="entry name" value="Pept_M16_Zn_BS"/>
</dbReference>
<comment type="caution">
    <text evidence="5">The sequence shown here is derived from an EMBL/GenBank/DDBJ whole genome shotgun (WGS) entry which is preliminary data.</text>
</comment>
<dbReference type="EMBL" id="JACRWC010000056">
    <property type="protein sequence ID" value="MBC5999259.1"/>
    <property type="molecule type" value="Genomic_DNA"/>
</dbReference>
<dbReference type="Gene3D" id="3.30.830.10">
    <property type="entry name" value="Metalloenzyme, LuxS/M16 peptidase-like"/>
    <property type="match status" value="2"/>
</dbReference>
<name>A0A923SLH2_9FIRM</name>
<dbReference type="Proteomes" id="UP000644115">
    <property type="component" value="Unassembled WGS sequence"/>
</dbReference>
<dbReference type="RefSeq" id="WP_249286712.1">
    <property type="nucleotide sequence ID" value="NZ_JACRWC010000056.1"/>
</dbReference>
<reference evidence="5" key="1">
    <citation type="submission" date="2020-08" db="EMBL/GenBank/DDBJ databases">
        <authorList>
            <person name="Liu C."/>
            <person name="Sun Q."/>
        </authorList>
    </citation>
    <scope>NUCLEOTIDE SEQUENCE</scope>
    <source>
        <strain evidence="5">BX16</strain>
    </source>
</reference>